<dbReference type="Pfam" id="PF14267">
    <property type="entry name" value="DUF4357"/>
    <property type="match status" value="1"/>
</dbReference>
<dbReference type="CDD" id="cd10447">
    <property type="entry name" value="GIY-YIG_unchar_2"/>
    <property type="match status" value="1"/>
</dbReference>
<name>A0ABT4IBN8_9ACTO</name>
<proteinExistence type="predicted"/>
<protein>
    <submittedName>
        <fullName evidence="3">GIY-YIG nuclease family protein</fullName>
    </submittedName>
</protein>
<accession>A0ABT4IBN8</accession>
<evidence type="ECO:0000256" key="1">
    <source>
        <dbReference type="SAM" id="MobiDB-lite"/>
    </source>
</evidence>
<reference evidence="3" key="1">
    <citation type="submission" date="2022-10" db="EMBL/GenBank/DDBJ databases">
        <title>Genome sequence of Actinomyces israelii ATCC 10048.</title>
        <authorList>
            <person name="Watt R.M."/>
            <person name="Tong W.M."/>
        </authorList>
    </citation>
    <scope>NUCLEOTIDE SEQUENCE</scope>
    <source>
        <strain evidence="3">ATCC 10048</strain>
    </source>
</reference>
<organism evidence="3 4">
    <name type="scientific">Actinomyces israelii</name>
    <dbReference type="NCBI Taxonomy" id="1659"/>
    <lineage>
        <taxon>Bacteria</taxon>
        <taxon>Bacillati</taxon>
        <taxon>Actinomycetota</taxon>
        <taxon>Actinomycetes</taxon>
        <taxon>Actinomycetales</taxon>
        <taxon>Actinomycetaceae</taxon>
        <taxon>Actinomyces</taxon>
    </lineage>
</organism>
<feature type="region of interest" description="Disordered" evidence="1">
    <location>
        <begin position="297"/>
        <end position="318"/>
    </location>
</feature>
<dbReference type="EMBL" id="JAPTMY010000024">
    <property type="protein sequence ID" value="MCZ0858528.1"/>
    <property type="molecule type" value="Genomic_DNA"/>
</dbReference>
<feature type="domain" description="DUF4357" evidence="2">
    <location>
        <begin position="242"/>
        <end position="286"/>
    </location>
</feature>
<evidence type="ECO:0000313" key="4">
    <source>
        <dbReference type="Proteomes" id="UP001072034"/>
    </source>
</evidence>
<sequence>MSGKHIELFLVDGEPGGITTADVAGWTGHVLTGSRSDLTRLLARDDANRNGVYLLLGEDPSSIESTTCYIGRTESFTARFRDHDRNRDWWDRAVLISSRDDSFNEGHWGYLEARLLDIAARAERCSLPDNKQRPQPRRLSEAQVSDAEAFLAQVRGILPVLGINVLRTTASTAPDLSPQPASDASPVFRLTVVRNGIDARARVVGDEFLLLEGSRVTAAWTGVGRTPSTRRAYAAYRERHAKLVADGSISIDGATAVVTRDIPFTSPSAAGAIATGRACNGRLSWLWDGGAYGDWENRDLPAASSTPPTPPSERTAEG</sequence>
<evidence type="ECO:0000259" key="2">
    <source>
        <dbReference type="Pfam" id="PF14267"/>
    </source>
</evidence>
<evidence type="ECO:0000313" key="3">
    <source>
        <dbReference type="EMBL" id="MCZ0858528.1"/>
    </source>
</evidence>
<dbReference type="RefSeq" id="WP_268917899.1">
    <property type="nucleotide sequence ID" value="NZ_JAPTMY010000024.1"/>
</dbReference>
<dbReference type="InterPro" id="IPR025579">
    <property type="entry name" value="DUF4357"/>
</dbReference>
<keyword evidence="4" id="KW-1185">Reference proteome</keyword>
<dbReference type="Proteomes" id="UP001072034">
    <property type="component" value="Unassembled WGS sequence"/>
</dbReference>
<comment type="caution">
    <text evidence="3">The sequence shown here is derived from an EMBL/GenBank/DDBJ whole genome shotgun (WGS) entry which is preliminary data.</text>
</comment>
<gene>
    <name evidence="3" type="ORF">OHJ16_10785</name>
</gene>